<accession>A0ABX2PRG0</accession>
<keyword evidence="7 8" id="KW-0472">Membrane</keyword>
<dbReference type="EMBL" id="JABXWT010000006">
    <property type="protein sequence ID" value="NVO56739.1"/>
    <property type="molecule type" value="Genomic_DNA"/>
</dbReference>
<gene>
    <name evidence="9" type="ORF">HW561_13180</name>
</gene>
<dbReference type="InterPro" id="IPR037294">
    <property type="entry name" value="ABC_BtuC-like"/>
</dbReference>
<evidence type="ECO:0000256" key="8">
    <source>
        <dbReference type="SAM" id="Phobius"/>
    </source>
</evidence>
<dbReference type="Pfam" id="PF01032">
    <property type="entry name" value="FecCD"/>
    <property type="match status" value="1"/>
</dbReference>
<feature type="transmembrane region" description="Helical" evidence="8">
    <location>
        <begin position="177"/>
        <end position="203"/>
    </location>
</feature>
<dbReference type="PANTHER" id="PTHR30472:SF27">
    <property type="entry name" value="PETROBACTIN IMPORT SYSTEM PERMEASE PROTEIN YCLN"/>
    <property type="match status" value="1"/>
</dbReference>
<evidence type="ECO:0000256" key="3">
    <source>
        <dbReference type="ARBA" id="ARBA00022448"/>
    </source>
</evidence>
<name>A0ABX2PRG0_9RHOB</name>
<dbReference type="Proteomes" id="UP000630805">
    <property type="component" value="Unassembled WGS sequence"/>
</dbReference>
<comment type="caution">
    <text evidence="9">The sequence shown here is derived from an EMBL/GenBank/DDBJ whole genome shotgun (WGS) entry which is preliminary data.</text>
</comment>
<comment type="similarity">
    <text evidence="2">Belongs to the binding-protein-dependent transport system permease family. FecCD subfamily.</text>
</comment>
<evidence type="ECO:0000256" key="2">
    <source>
        <dbReference type="ARBA" id="ARBA00007935"/>
    </source>
</evidence>
<keyword evidence="5 8" id="KW-0812">Transmembrane</keyword>
<protein>
    <submittedName>
        <fullName evidence="9">Iron chelate uptake ABC transporter family permease subunit</fullName>
    </submittedName>
</protein>
<feature type="transmembrane region" description="Helical" evidence="8">
    <location>
        <begin position="215"/>
        <end position="240"/>
    </location>
</feature>
<keyword evidence="3" id="KW-0813">Transport</keyword>
<evidence type="ECO:0000313" key="10">
    <source>
        <dbReference type="Proteomes" id="UP000630805"/>
    </source>
</evidence>
<organism evidence="9 10">
    <name type="scientific">Ruegeria haliotis</name>
    <dbReference type="NCBI Taxonomy" id="2747601"/>
    <lineage>
        <taxon>Bacteria</taxon>
        <taxon>Pseudomonadati</taxon>
        <taxon>Pseudomonadota</taxon>
        <taxon>Alphaproteobacteria</taxon>
        <taxon>Rhodobacterales</taxon>
        <taxon>Roseobacteraceae</taxon>
        <taxon>Ruegeria</taxon>
    </lineage>
</organism>
<dbReference type="SUPFAM" id="SSF81345">
    <property type="entry name" value="ABC transporter involved in vitamin B12 uptake, BtuC"/>
    <property type="match status" value="1"/>
</dbReference>
<evidence type="ECO:0000256" key="6">
    <source>
        <dbReference type="ARBA" id="ARBA00022989"/>
    </source>
</evidence>
<feature type="transmembrane region" description="Helical" evidence="8">
    <location>
        <begin position="45"/>
        <end position="62"/>
    </location>
</feature>
<evidence type="ECO:0000256" key="7">
    <source>
        <dbReference type="ARBA" id="ARBA00023136"/>
    </source>
</evidence>
<feature type="transmembrane region" description="Helical" evidence="8">
    <location>
        <begin position="99"/>
        <end position="120"/>
    </location>
</feature>
<keyword evidence="6 8" id="KW-1133">Transmembrane helix</keyword>
<keyword evidence="10" id="KW-1185">Reference proteome</keyword>
<dbReference type="Gene3D" id="1.10.3470.10">
    <property type="entry name" value="ABC transporter involved in vitamin B12 uptake, BtuC"/>
    <property type="match status" value="1"/>
</dbReference>
<keyword evidence="4" id="KW-1003">Cell membrane</keyword>
<proteinExistence type="inferred from homology"/>
<evidence type="ECO:0000256" key="1">
    <source>
        <dbReference type="ARBA" id="ARBA00004651"/>
    </source>
</evidence>
<feature type="transmembrane region" description="Helical" evidence="8">
    <location>
        <begin position="260"/>
        <end position="282"/>
    </location>
</feature>
<comment type="subcellular location">
    <subcellularLocation>
        <location evidence="1">Cell membrane</location>
        <topology evidence="1">Multi-pass membrane protein</topology>
    </subcellularLocation>
</comment>
<sequence length="313" mass="33004">MAKWLCLIALAFLASASLFVGVIDLRQVAPDEVWPLIRDSRFPRTVATLLTGASLAIAGQIMQQIARNRFVEPMTSGTGQSAALGILMTAVFFPTAPIGIKMGLASGAALAGSVLFFAIIRRLPPTQPLLVPLVGLIYGGIVGAGVTYVAYQADMLQFIEIWMNGEFSGTLRGRYELLWLAGLAAALTYLVADQFSIIGLGEVVSLNLGLNYRQVVMLGLVMISVVAGLTVVTVGMIPFVGLVVPNLVSLLAGDNLRRTLPITAMAGAGLVLAADLAGRLVIYPFEMPVGTVIGIVGAVAFLWLLYGGSRLAR</sequence>
<feature type="transmembrane region" description="Helical" evidence="8">
    <location>
        <begin position="129"/>
        <end position="151"/>
    </location>
</feature>
<dbReference type="RefSeq" id="WP_176865468.1">
    <property type="nucleotide sequence ID" value="NZ_JABXWT010000006.1"/>
</dbReference>
<evidence type="ECO:0000256" key="4">
    <source>
        <dbReference type="ARBA" id="ARBA00022475"/>
    </source>
</evidence>
<dbReference type="PANTHER" id="PTHR30472">
    <property type="entry name" value="FERRIC ENTEROBACTIN TRANSPORT SYSTEM PERMEASE PROTEIN"/>
    <property type="match status" value="1"/>
</dbReference>
<dbReference type="CDD" id="cd06550">
    <property type="entry name" value="TM_ABC_iron-siderophores_like"/>
    <property type="match status" value="1"/>
</dbReference>
<dbReference type="InterPro" id="IPR000522">
    <property type="entry name" value="ABC_transptr_permease_BtuC"/>
</dbReference>
<evidence type="ECO:0000313" key="9">
    <source>
        <dbReference type="EMBL" id="NVO56739.1"/>
    </source>
</evidence>
<feature type="transmembrane region" description="Helical" evidence="8">
    <location>
        <begin position="289"/>
        <end position="306"/>
    </location>
</feature>
<reference evidence="9 10" key="1">
    <citation type="submission" date="2020-06" db="EMBL/GenBank/DDBJ databases">
        <authorList>
            <person name="Cao W.R."/>
        </authorList>
    </citation>
    <scope>NUCLEOTIDE SEQUENCE [LARGE SCALE GENOMIC DNA]</scope>
    <source>
        <strain evidence="9 10">B1Z28</strain>
    </source>
</reference>
<evidence type="ECO:0000256" key="5">
    <source>
        <dbReference type="ARBA" id="ARBA00022692"/>
    </source>
</evidence>